<dbReference type="PANTHER" id="PTHR14428:SF5">
    <property type="entry name" value="NUCLEOLAR COMPLEX PROTEIN 3 HOMOLOG"/>
    <property type="match status" value="1"/>
</dbReference>
<feature type="compositionally biased region" description="Basic and acidic residues" evidence="6">
    <location>
        <begin position="141"/>
        <end position="164"/>
    </location>
</feature>
<accession>A0A316ZBY3</accession>
<dbReference type="InterPro" id="IPR005612">
    <property type="entry name" value="CCAAT-binding_factor"/>
</dbReference>
<dbReference type="PANTHER" id="PTHR14428">
    <property type="entry name" value="NUCLEOLAR COMPLEX PROTEIN 3"/>
    <property type="match status" value="1"/>
</dbReference>
<feature type="compositionally biased region" description="Low complexity" evidence="6">
    <location>
        <begin position="74"/>
        <end position="85"/>
    </location>
</feature>
<evidence type="ECO:0000256" key="4">
    <source>
        <dbReference type="ARBA" id="ARBA00023242"/>
    </source>
</evidence>
<dbReference type="PIRSF" id="PIRSF028977">
    <property type="entry name" value="Nucleolar_complex_p3"/>
    <property type="match status" value="1"/>
</dbReference>
<evidence type="ECO:0000256" key="2">
    <source>
        <dbReference type="ARBA" id="ARBA00007797"/>
    </source>
</evidence>
<feature type="domain" description="Nucleolar complex-associated protein 3 N-terminal" evidence="8">
    <location>
        <begin position="345"/>
        <end position="455"/>
    </location>
</feature>
<evidence type="ECO:0000259" key="7">
    <source>
        <dbReference type="Pfam" id="PF03914"/>
    </source>
</evidence>
<gene>
    <name evidence="9" type="ORF">FA09DRAFT_329135</name>
</gene>
<evidence type="ECO:0000313" key="10">
    <source>
        <dbReference type="Proteomes" id="UP000245946"/>
    </source>
</evidence>
<evidence type="ECO:0000256" key="3">
    <source>
        <dbReference type="ARBA" id="ARBA00023054"/>
    </source>
</evidence>
<feature type="compositionally biased region" description="Acidic residues" evidence="6">
    <location>
        <begin position="196"/>
        <end position="209"/>
    </location>
</feature>
<reference evidence="9 10" key="1">
    <citation type="journal article" date="2018" name="Mol. Biol. Evol.">
        <title>Broad Genomic Sampling Reveals a Smut Pathogenic Ancestry of the Fungal Clade Ustilaginomycotina.</title>
        <authorList>
            <person name="Kijpornyongpan T."/>
            <person name="Mondo S.J."/>
            <person name="Barry K."/>
            <person name="Sandor L."/>
            <person name="Lee J."/>
            <person name="Lipzen A."/>
            <person name="Pangilinan J."/>
            <person name="LaButti K."/>
            <person name="Hainaut M."/>
            <person name="Henrissat B."/>
            <person name="Grigoriev I.V."/>
            <person name="Spatafora J.W."/>
            <person name="Aime M.C."/>
        </authorList>
    </citation>
    <scope>NUCLEOTIDE SEQUENCE [LARGE SCALE GENOMIC DNA]</scope>
    <source>
        <strain evidence="9 10">MCA 4186</strain>
    </source>
</reference>
<comment type="similarity">
    <text evidence="2">Belongs to the CBF/MAK21 family.</text>
</comment>
<dbReference type="Pfam" id="PF07540">
    <property type="entry name" value="NOC3p"/>
    <property type="match status" value="1"/>
</dbReference>
<feature type="compositionally biased region" description="Acidic residues" evidence="6">
    <location>
        <begin position="61"/>
        <end position="70"/>
    </location>
</feature>
<dbReference type="EMBL" id="KZ819289">
    <property type="protein sequence ID" value="PWN99210.1"/>
    <property type="molecule type" value="Genomic_DNA"/>
</dbReference>
<protein>
    <submittedName>
        <fullName evidence="9">NOC3p-domain-containing protein</fullName>
    </submittedName>
</protein>
<evidence type="ECO:0000259" key="8">
    <source>
        <dbReference type="Pfam" id="PF07540"/>
    </source>
</evidence>
<dbReference type="OrthoDB" id="10263597at2759"/>
<feature type="compositionally biased region" description="Acidic residues" evidence="6">
    <location>
        <begin position="294"/>
        <end position="305"/>
    </location>
</feature>
<dbReference type="Pfam" id="PF03914">
    <property type="entry name" value="CBF"/>
    <property type="match status" value="1"/>
</dbReference>
<feature type="compositionally biased region" description="Low complexity" evidence="6">
    <location>
        <begin position="11"/>
        <end position="30"/>
    </location>
</feature>
<feature type="region of interest" description="Disordered" evidence="6">
    <location>
        <begin position="141"/>
        <end position="318"/>
    </location>
</feature>
<dbReference type="STRING" id="58919.A0A316ZBY3"/>
<evidence type="ECO:0000256" key="6">
    <source>
        <dbReference type="SAM" id="MobiDB-lite"/>
    </source>
</evidence>
<dbReference type="AlphaFoldDB" id="A0A316ZBY3"/>
<feature type="compositionally biased region" description="Acidic residues" evidence="6">
    <location>
        <begin position="86"/>
        <end position="96"/>
    </location>
</feature>
<feature type="region of interest" description="Disordered" evidence="6">
    <location>
        <begin position="717"/>
        <end position="741"/>
    </location>
</feature>
<feature type="region of interest" description="Disordered" evidence="6">
    <location>
        <begin position="582"/>
        <end position="602"/>
    </location>
</feature>
<keyword evidence="10" id="KW-1185">Reference proteome</keyword>
<feature type="region of interest" description="Disordered" evidence="6">
    <location>
        <begin position="1"/>
        <end position="127"/>
    </location>
</feature>
<dbReference type="GO" id="GO:0003682">
    <property type="term" value="F:chromatin binding"/>
    <property type="evidence" value="ECO:0007669"/>
    <property type="project" value="TreeGrafter"/>
</dbReference>
<keyword evidence="4" id="KW-0539">Nucleus</keyword>
<dbReference type="InterPro" id="IPR016903">
    <property type="entry name" value="Nucleolar_cplx-assoc_3"/>
</dbReference>
<evidence type="ECO:0000256" key="5">
    <source>
        <dbReference type="SAM" id="Coils"/>
    </source>
</evidence>
<dbReference type="Proteomes" id="UP000245946">
    <property type="component" value="Unassembled WGS sequence"/>
</dbReference>
<comment type="subcellular location">
    <subcellularLocation>
        <location evidence="1">Nucleus</location>
        <location evidence="1">Nucleolus</location>
    </subcellularLocation>
</comment>
<keyword evidence="3 5" id="KW-0175">Coiled coil</keyword>
<dbReference type="InterPro" id="IPR011501">
    <property type="entry name" value="Noc3_N"/>
</dbReference>
<evidence type="ECO:0000313" key="9">
    <source>
        <dbReference type="EMBL" id="PWN99210.1"/>
    </source>
</evidence>
<dbReference type="GeneID" id="37269591"/>
<sequence>MPSKRAYRGPAASSTAAAAAAAAVGGAAAGAKKRRGPKTTIDLPRGNRANGARSAPAADGSDMDEDEDEEIRAALEAQEMAGAGESSEEEGSEEEAAGQRQAKRRRESKGKGKDAEQVDFLLNLDSQAIGRSRAEIARIAKAERAAERSERNHAARQRAERAQAAEESDASTDMEGLSIASGSDVASGSDMSSLEFDSDEELDSDSDDDAAPRAPVKEVDVEAEHAARIRVQQKRKAASDAALSAERAKRRLPVRAAEGWQSASDVSGDEDESTISSDDADAAAKSRAVHAPLEDDEESTSSEDEEAKRRAAQPTSTITTGARFGMLAPYAILGLPKRSERVAAAREQIARLSTDIVGDPEVSLGMLRRLAVFAGRAVSAPEDQRPAGDGKVPKRQVDDAIRAAAIMSMCAVFVDILPGYRIRALTDAEQKEKTNQETARRREWEQGLVDTYRSFLDICDKILRVKIPLSAVALRSMCLLLTRATHFNYRTNLIRALVSQLSRRGWSEDSAACASALTEVLRADLRGDVSLEVVRLLNRMIKERGYRVNARVLDLLLHLRLRDELGGRRGDMRFVDRKDPRDVANEDARTPKRAKIGKGKATPKEVRKGLGKHLSKKEVKSMRERKEIEAELREADAEVDVEERTRNQTETLKLLFVLYFSILKATSVPGPLLASALEGLARFAHRINVDFFRDLLAVLRTHVGEALAVAETQPRASHGGAELLSDNEDAGDDEEDAGTAAWGADAVKTRSQRRNGMREALLCLVTAFELLSGQGEALNIDLADMAAHLYGIMIPLSLSPTIEDAPELLSGGPNTEAGGKDKGVHLLRTDADLLLRALELILLRPRAATLSSERTAAFAKRALTCALQLPPATAIRLLGIVRACVARDARLEAFLDTQDRAKDGRYDATSDDVDAARPLGAGEAAWELHLLMRSANADVAAEAKRVASWQR</sequence>
<dbReference type="GO" id="GO:0005730">
    <property type="term" value="C:nucleolus"/>
    <property type="evidence" value="ECO:0007669"/>
    <property type="project" value="UniProtKB-SubCell"/>
</dbReference>
<organism evidence="9 10">
    <name type="scientific">Tilletiopsis washingtonensis</name>
    <dbReference type="NCBI Taxonomy" id="58919"/>
    <lineage>
        <taxon>Eukaryota</taxon>
        <taxon>Fungi</taxon>
        <taxon>Dikarya</taxon>
        <taxon>Basidiomycota</taxon>
        <taxon>Ustilaginomycotina</taxon>
        <taxon>Exobasidiomycetes</taxon>
        <taxon>Entylomatales</taxon>
        <taxon>Entylomatales incertae sedis</taxon>
        <taxon>Tilletiopsis</taxon>
    </lineage>
</organism>
<feature type="compositionally biased region" description="Acidic residues" evidence="6">
    <location>
        <begin position="267"/>
        <end position="281"/>
    </location>
</feature>
<dbReference type="GO" id="GO:0006270">
    <property type="term" value="P:DNA replication initiation"/>
    <property type="evidence" value="ECO:0007669"/>
    <property type="project" value="TreeGrafter"/>
</dbReference>
<dbReference type="RefSeq" id="XP_025599489.1">
    <property type="nucleotide sequence ID" value="XM_025742047.1"/>
</dbReference>
<name>A0A316ZBY3_9BASI</name>
<feature type="compositionally biased region" description="Basic and acidic residues" evidence="6">
    <location>
        <begin position="215"/>
        <end position="227"/>
    </location>
</feature>
<feature type="coiled-coil region" evidence="5">
    <location>
        <begin position="618"/>
        <end position="652"/>
    </location>
</feature>
<evidence type="ECO:0000256" key="1">
    <source>
        <dbReference type="ARBA" id="ARBA00004604"/>
    </source>
</evidence>
<feature type="compositionally biased region" description="Acidic residues" evidence="6">
    <location>
        <begin position="725"/>
        <end position="737"/>
    </location>
</feature>
<proteinExistence type="inferred from homology"/>
<feature type="domain" description="CCAAT-binding factor" evidence="7">
    <location>
        <begin position="760"/>
        <end position="941"/>
    </location>
</feature>